<evidence type="ECO:0000313" key="3">
    <source>
        <dbReference type="EMBL" id="NML59279.1"/>
    </source>
</evidence>
<dbReference type="InterPro" id="IPR058647">
    <property type="entry name" value="BSH_CzcB-like"/>
</dbReference>
<feature type="chain" id="PRO_5031457351" evidence="1">
    <location>
        <begin position="23"/>
        <end position="306"/>
    </location>
</feature>
<dbReference type="PANTHER" id="PTHR30469">
    <property type="entry name" value="MULTIDRUG RESISTANCE PROTEIN MDTA"/>
    <property type="match status" value="1"/>
</dbReference>
<dbReference type="EMBL" id="JABBGF010000004">
    <property type="protein sequence ID" value="NML59279.1"/>
    <property type="molecule type" value="Genomic_DNA"/>
</dbReference>
<organism evidence="3 4">
    <name type="scientific">Chryseobacterium cheonjiense</name>
    <dbReference type="NCBI Taxonomy" id="2728845"/>
    <lineage>
        <taxon>Bacteria</taxon>
        <taxon>Pseudomonadati</taxon>
        <taxon>Bacteroidota</taxon>
        <taxon>Flavobacteriia</taxon>
        <taxon>Flavobacteriales</taxon>
        <taxon>Weeksellaceae</taxon>
        <taxon>Chryseobacterium group</taxon>
        <taxon>Chryseobacterium</taxon>
    </lineage>
</organism>
<keyword evidence="4" id="KW-1185">Reference proteome</keyword>
<dbReference type="GO" id="GO:1990281">
    <property type="term" value="C:efflux pump complex"/>
    <property type="evidence" value="ECO:0007669"/>
    <property type="project" value="TreeGrafter"/>
</dbReference>
<dbReference type="Pfam" id="PF25973">
    <property type="entry name" value="BSH_CzcB"/>
    <property type="match status" value="1"/>
</dbReference>
<dbReference type="InterPro" id="IPR011053">
    <property type="entry name" value="Single_hybrid_motif"/>
</dbReference>
<reference evidence="3 4" key="1">
    <citation type="submission" date="2020-04" db="EMBL/GenBank/DDBJ databases">
        <title>Chryseobacterium sp. RJ-7-14 sp. nov., isolated from Jeju soil.</title>
        <authorList>
            <person name="Dahal R.H."/>
            <person name="Chaudhary D.K."/>
        </authorList>
    </citation>
    <scope>NUCLEOTIDE SEQUENCE [LARGE SCALE GENOMIC DNA]</scope>
    <source>
        <strain evidence="3 4">RJ-7-14</strain>
    </source>
</reference>
<accession>A0A7Y0A9R6</accession>
<keyword evidence="1" id="KW-0732">Signal</keyword>
<dbReference type="Gene3D" id="2.40.50.100">
    <property type="match status" value="1"/>
</dbReference>
<dbReference type="RefSeq" id="WP_157761370.1">
    <property type="nucleotide sequence ID" value="NZ_JABBGF010000004.1"/>
</dbReference>
<dbReference type="CDD" id="cd06850">
    <property type="entry name" value="biotinyl_domain"/>
    <property type="match status" value="1"/>
</dbReference>
<dbReference type="Proteomes" id="UP000552615">
    <property type="component" value="Unassembled WGS sequence"/>
</dbReference>
<proteinExistence type="predicted"/>
<evidence type="ECO:0000313" key="4">
    <source>
        <dbReference type="Proteomes" id="UP000552615"/>
    </source>
</evidence>
<feature type="domain" description="CzcB-like barrel-sandwich hybrid" evidence="2">
    <location>
        <begin position="61"/>
        <end position="147"/>
    </location>
</feature>
<dbReference type="Gene3D" id="2.40.420.20">
    <property type="match status" value="1"/>
</dbReference>
<comment type="caution">
    <text evidence="3">The sequence shown here is derived from an EMBL/GenBank/DDBJ whole genome shotgun (WGS) entry which is preliminary data.</text>
</comment>
<dbReference type="SUPFAM" id="SSF51230">
    <property type="entry name" value="Single hybrid motif"/>
    <property type="match status" value="1"/>
</dbReference>
<protein>
    <submittedName>
        <fullName evidence="3">Biotin/lipoyl-binding protein</fullName>
    </submittedName>
</protein>
<sequence length="306" mass="33754">MKYTTLILLFSGLIITSCHHTAEQNPADIKPVATVDYTTIATRPMEEQTKLTATSVYLKRSQVIAPIAGFITHVYTKYGDAVQKGQVLFEIETKERSAIGNDGLSGDNMLNNFGKISIKAPTSGMVTIIDRQQIGEYVMEGNPLCTIVQNNDLAFQLNMPYEFHNSAERNRNCLLVLPDGSKLNATIVKPLTTLNAIDQTQAYLLKPSKNIFLPEGLVASVLLTTNSRQHAQVLPKTAVLSDALLQHFWVMKLANDTTAIKLPVMIGMRNKDNVEIISPAFSSTDRILTEGNYGLSDTALVKIKKR</sequence>
<feature type="signal peptide" evidence="1">
    <location>
        <begin position="1"/>
        <end position="22"/>
    </location>
</feature>
<evidence type="ECO:0000256" key="1">
    <source>
        <dbReference type="SAM" id="SignalP"/>
    </source>
</evidence>
<dbReference type="AlphaFoldDB" id="A0A7Y0A9R6"/>
<dbReference type="GO" id="GO:0015562">
    <property type="term" value="F:efflux transmembrane transporter activity"/>
    <property type="evidence" value="ECO:0007669"/>
    <property type="project" value="TreeGrafter"/>
</dbReference>
<name>A0A7Y0A9R6_9FLAO</name>
<dbReference type="PROSITE" id="PS51257">
    <property type="entry name" value="PROKAR_LIPOPROTEIN"/>
    <property type="match status" value="1"/>
</dbReference>
<gene>
    <name evidence="3" type="ORF">HHL20_18285</name>
</gene>
<evidence type="ECO:0000259" key="2">
    <source>
        <dbReference type="Pfam" id="PF25973"/>
    </source>
</evidence>